<reference evidence="3" key="1">
    <citation type="submission" date="2021-02" db="EMBL/GenBank/DDBJ databases">
        <authorList>
            <person name="Dougan E. K."/>
            <person name="Rhodes N."/>
            <person name="Thang M."/>
            <person name="Chan C."/>
        </authorList>
    </citation>
    <scope>NUCLEOTIDE SEQUENCE</scope>
</reference>
<evidence type="ECO:0000256" key="1">
    <source>
        <dbReference type="SAM" id="MobiDB-lite"/>
    </source>
</evidence>
<protein>
    <submittedName>
        <fullName evidence="3">Uncharacterized protein</fullName>
    </submittedName>
</protein>
<gene>
    <name evidence="3" type="ORF">PGLA1383_LOCUS2246</name>
</gene>
<feature type="compositionally biased region" description="Low complexity" evidence="1">
    <location>
        <begin position="288"/>
        <end position="325"/>
    </location>
</feature>
<feature type="transmembrane region" description="Helical" evidence="2">
    <location>
        <begin position="232"/>
        <end position="255"/>
    </location>
</feature>
<keyword evidence="2" id="KW-0812">Transmembrane</keyword>
<keyword evidence="4" id="KW-1185">Reference proteome</keyword>
<evidence type="ECO:0000313" key="4">
    <source>
        <dbReference type="Proteomes" id="UP000654075"/>
    </source>
</evidence>
<feature type="compositionally biased region" description="Polar residues" evidence="1">
    <location>
        <begin position="338"/>
        <end position="347"/>
    </location>
</feature>
<comment type="caution">
    <text evidence="3">The sequence shown here is derived from an EMBL/GenBank/DDBJ whole genome shotgun (WGS) entry which is preliminary data.</text>
</comment>
<sequence length="362" mass="39516">MEDSPLNSWRSVSLSDGLDSFLTNSQPQAGGQPWPGLTPSSRTASFEKGLVKFEERQKPKSPSFGAVVVDDIQVWLQRLEEVMLKGLQKVEEIGEKSMRRQSEVEGNLVRHLDELVGSSKSRGGATSSPSPEELSRLISDATRRAVDTSVLDLESRLKELVSKQEQFLQKQEVGAPSFEARKLENLAKQAAEACANGAVKDLGRVLKSRFEETETGIAGGPVSVTTWESDCLLLKLLLLMLLMLLLLLSKTVLLLRTQPAGALRRRRRAAAASAAVISTNGEIKHQQHQQQQQLPIAASPPTSSSQPARNSPTTTTTTTQTITTTKQAGAANRPTPKQPRSQLLQAQSKHKGRKNIIDNCQT</sequence>
<keyword evidence="2" id="KW-0472">Membrane</keyword>
<feature type="region of interest" description="Disordered" evidence="1">
    <location>
        <begin position="20"/>
        <end position="42"/>
    </location>
</feature>
<keyword evidence="2" id="KW-1133">Transmembrane helix</keyword>
<feature type="region of interest" description="Disordered" evidence="1">
    <location>
        <begin position="281"/>
        <end position="362"/>
    </location>
</feature>
<organism evidence="3 4">
    <name type="scientific">Polarella glacialis</name>
    <name type="common">Dinoflagellate</name>
    <dbReference type="NCBI Taxonomy" id="89957"/>
    <lineage>
        <taxon>Eukaryota</taxon>
        <taxon>Sar</taxon>
        <taxon>Alveolata</taxon>
        <taxon>Dinophyceae</taxon>
        <taxon>Suessiales</taxon>
        <taxon>Suessiaceae</taxon>
        <taxon>Polarella</taxon>
    </lineage>
</organism>
<accession>A0A813D4D5</accession>
<evidence type="ECO:0000256" key="2">
    <source>
        <dbReference type="SAM" id="Phobius"/>
    </source>
</evidence>
<evidence type="ECO:0000313" key="3">
    <source>
        <dbReference type="EMBL" id="CAE8583263.1"/>
    </source>
</evidence>
<feature type="region of interest" description="Disordered" evidence="1">
    <location>
        <begin position="115"/>
        <end position="134"/>
    </location>
</feature>
<dbReference type="Proteomes" id="UP000654075">
    <property type="component" value="Unassembled WGS sequence"/>
</dbReference>
<name>A0A813D4D5_POLGL</name>
<dbReference type="AlphaFoldDB" id="A0A813D4D5"/>
<dbReference type="EMBL" id="CAJNNV010000659">
    <property type="protein sequence ID" value="CAE8583263.1"/>
    <property type="molecule type" value="Genomic_DNA"/>
</dbReference>
<feature type="compositionally biased region" description="Polar residues" evidence="1">
    <location>
        <begin position="118"/>
        <end position="130"/>
    </location>
</feature>
<proteinExistence type="predicted"/>